<keyword evidence="3" id="KW-1185">Reference proteome</keyword>
<dbReference type="EMBL" id="BLKU01000003">
    <property type="protein sequence ID" value="GFG64593.1"/>
    <property type="molecule type" value="Genomic_DNA"/>
</dbReference>
<dbReference type="RefSeq" id="WP_241007919.1">
    <property type="nucleotide sequence ID" value="NZ_BLKU01000003.1"/>
</dbReference>
<accession>A0ABQ1BM78</accession>
<gene>
    <name evidence="2" type="ORF">MKUB_20830</name>
</gene>
<feature type="compositionally biased region" description="Pro residues" evidence="1">
    <location>
        <begin position="183"/>
        <end position="209"/>
    </location>
</feature>
<protein>
    <recommendedName>
        <fullName evidence="4">Chitin-binding protein</fullName>
    </recommendedName>
</protein>
<reference evidence="2 3" key="1">
    <citation type="journal article" date="2019" name="Emerg. Microbes Infect.">
        <title>Comprehensive subspecies identification of 175 nontuberculous mycobacteria species based on 7547 genomic profiles.</title>
        <authorList>
            <person name="Matsumoto Y."/>
            <person name="Kinjo T."/>
            <person name="Motooka D."/>
            <person name="Nabeya D."/>
            <person name="Jung N."/>
            <person name="Uechi K."/>
            <person name="Horii T."/>
            <person name="Iida T."/>
            <person name="Fujita J."/>
            <person name="Nakamura S."/>
        </authorList>
    </citation>
    <scope>NUCLEOTIDE SEQUENCE [LARGE SCALE GENOMIC DNA]</scope>
    <source>
        <strain evidence="2 3">JCM 13573</strain>
    </source>
</reference>
<evidence type="ECO:0000256" key="1">
    <source>
        <dbReference type="SAM" id="MobiDB-lite"/>
    </source>
</evidence>
<feature type="compositionally biased region" description="Polar residues" evidence="1">
    <location>
        <begin position="34"/>
        <end position="67"/>
    </location>
</feature>
<dbReference type="Proteomes" id="UP000465306">
    <property type="component" value="Unassembled WGS sequence"/>
</dbReference>
<evidence type="ECO:0000313" key="3">
    <source>
        <dbReference type="Proteomes" id="UP000465306"/>
    </source>
</evidence>
<evidence type="ECO:0000313" key="2">
    <source>
        <dbReference type="EMBL" id="GFG64593.1"/>
    </source>
</evidence>
<organism evidence="2 3">
    <name type="scientific">Mycobacterium kubicae</name>
    <dbReference type="NCBI Taxonomy" id="120959"/>
    <lineage>
        <taxon>Bacteria</taxon>
        <taxon>Bacillati</taxon>
        <taxon>Actinomycetota</taxon>
        <taxon>Actinomycetes</taxon>
        <taxon>Mycobacteriales</taxon>
        <taxon>Mycobacteriaceae</taxon>
        <taxon>Mycobacterium</taxon>
        <taxon>Mycobacterium simiae complex</taxon>
    </lineage>
</organism>
<feature type="compositionally biased region" description="Pro residues" evidence="1">
    <location>
        <begin position="131"/>
        <end position="140"/>
    </location>
</feature>
<name>A0ABQ1BM78_9MYCO</name>
<sequence>MERRTCADHNSADDGLDDNHGAPAHDDRAVGRQHATTLTHRTWGGSTPQPSPTGTWGGSTPQPSPTGTWGGSEPQPSPTGPWGGGTPQPTGAGPWGGGTPQPTGAGPWGGGPQPTGASGAYPSPVVNAPTTQPPHPPYYPPHGDIPRGNSQYGGPVDLPGGFWLPGRGAPTPPRPSGYGWNDGPPPGSPPPNWEGPPPAGGWNGPPPPGGWNRPWVGPPRDVSYGQRFFAPFTYNTYTVIPVFNWQYGGWGYWFDGIWAPLY</sequence>
<dbReference type="NCBIfam" id="NF043060">
    <property type="entry name" value="MAP_0585_fam"/>
    <property type="match status" value="1"/>
</dbReference>
<feature type="compositionally biased region" description="Basic and acidic residues" evidence="1">
    <location>
        <begin position="1"/>
        <end position="30"/>
    </location>
</feature>
<evidence type="ECO:0008006" key="4">
    <source>
        <dbReference type="Google" id="ProtNLM"/>
    </source>
</evidence>
<feature type="region of interest" description="Disordered" evidence="1">
    <location>
        <begin position="1"/>
        <end position="214"/>
    </location>
</feature>
<proteinExistence type="predicted"/>
<dbReference type="InterPro" id="IPR049959">
    <property type="entry name" value="MAP_0585-like"/>
</dbReference>
<comment type="caution">
    <text evidence="2">The sequence shown here is derived from an EMBL/GenBank/DDBJ whole genome shotgun (WGS) entry which is preliminary data.</text>
</comment>